<dbReference type="Pfam" id="PF14622">
    <property type="entry name" value="Ribonucleas_3_3"/>
    <property type="match status" value="1"/>
</dbReference>
<dbReference type="Gene3D" id="1.10.1520.10">
    <property type="entry name" value="Ribonuclease III domain"/>
    <property type="match status" value="1"/>
</dbReference>
<dbReference type="Pfam" id="PF00035">
    <property type="entry name" value="dsrm"/>
    <property type="match status" value="1"/>
</dbReference>
<dbReference type="OrthoDB" id="9805026at2"/>
<dbReference type="FunFam" id="3.30.160.20:FF:000003">
    <property type="entry name" value="Ribonuclease 3"/>
    <property type="match status" value="1"/>
</dbReference>
<dbReference type="GO" id="GO:0004525">
    <property type="term" value="F:ribonuclease III activity"/>
    <property type="evidence" value="ECO:0007669"/>
    <property type="project" value="UniProtKB-UniRule"/>
</dbReference>
<keyword evidence="10 15" id="KW-0479">Metal-binding</keyword>
<keyword evidence="8 15" id="KW-0819">tRNA processing</keyword>
<keyword evidence="7 15" id="KW-0507">mRNA processing</keyword>
<dbReference type="CDD" id="cd10845">
    <property type="entry name" value="DSRM_RNAse_III_family"/>
    <property type="match status" value="1"/>
</dbReference>
<keyword evidence="19" id="KW-1185">Reference proteome</keyword>
<evidence type="ECO:0000256" key="6">
    <source>
        <dbReference type="ARBA" id="ARBA00022552"/>
    </source>
</evidence>
<evidence type="ECO:0000256" key="9">
    <source>
        <dbReference type="ARBA" id="ARBA00022722"/>
    </source>
</evidence>
<evidence type="ECO:0000256" key="11">
    <source>
        <dbReference type="ARBA" id="ARBA00022759"/>
    </source>
</evidence>
<evidence type="ECO:0000313" key="18">
    <source>
        <dbReference type="EMBL" id="EEP61374.1"/>
    </source>
</evidence>
<dbReference type="SUPFAM" id="SSF69065">
    <property type="entry name" value="RNase III domain-like"/>
    <property type="match status" value="1"/>
</dbReference>
<dbReference type="SMART" id="SM00535">
    <property type="entry name" value="RIBOc"/>
    <property type="match status" value="1"/>
</dbReference>
<dbReference type="GO" id="GO:0006397">
    <property type="term" value="P:mRNA processing"/>
    <property type="evidence" value="ECO:0007669"/>
    <property type="project" value="UniProtKB-UniRule"/>
</dbReference>
<keyword evidence="12 15" id="KW-0378">Hydrolase</keyword>
<evidence type="ECO:0000256" key="10">
    <source>
        <dbReference type="ARBA" id="ARBA00022723"/>
    </source>
</evidence>
<dbReference type="InterPro" id="IPR000999">
    <property type="entry name" value="RNase_III_dom"/>
</dbReference>
<dbReference type="HAMAP" id="MF_00104">
    <property type="entry name" value="RNase_III"/>
    <property type="match status" value="1"/>
</dbReference>
<comment type="subunit">
    <text evidence="4 15">Homodimer.</text>
</comment>
<feature type="domain" description="RNase III" evidence="17">
    <location>
        <begin position="16"/>
        <end position="144"/>
    </location>
</feature>
<dbReference type="GO" id="GO:0019843">
    <property type="term" value="F:rRNA binding"/>
    <property type="evidence" value="ECO:0007669"/>
    <property type="project" value="UniProtKB-KW"/>
</dbReference>
<comment type="similarity">
    <text evidence="3">Belongs to the ribonuclease III family.</text>
</comment>
<reference evidence="18 19" key="1">
    <citation type="submission" date="2009-04" db="EMBL/GenBank/DDBJ databases">
        <authorList>
            <person name="Reysenbach A.-L."/>
            <person name="Heidelberg J.F."/>
            <person name="Nelson W.C."/>
        </authorList>
    </citation>
    <scope>NUCLEOTIDE SEQUENCE [LARGE SCALE GENOMIC DNA]</scope>
    <source>
        <strain evidence="18 19">SS-5</strain>
    </source>
</reference>
<evidence type="ECO:0000256" key="7">
    <source>
        <dbReference type="ARBA" id="ARBA00022664"/>
    </source>
</evidence>
<dbReference type="GO" id="GO:0006364">
    <property type="term" value="P:rRNA processing"/>
    <property type="evidence" value="ECO:0007669"/>
    <property type="project" value="UniProtKB-UniRule"/>
</dbReference>
<feature type="binding site" evidence="15">
    <location>
        <position position="57"/>
    </location>
    <ligand>
        <name>Mg(2+)</name>
        <dbReference type="ChEBI" id="CHEBI:18420"/>
    </ligand>
</feature>
<proteinExistence type="inferred from homology"/>
<keyword evidence="15" id="KW-0699">rRNA-binding</keyword>
<dbReference type="Proteomes" id="UP000005540">
    <property type="component" value="Unassembled WGS sequence"/>
</dbReference>
<accession>C4FHT4</accession>
<dbReference type="SUPFAM" id="SSF54768">
    <property type="entry name" value="dsRNA-binding domain-like"/>
    <property type="match status" value="1"/>
</dbReference>
<dbReference type="FunFam" id="1.10.1520.10:FF:000001">
    <property type="entry name" value="Ribonuclease 3"/>
    <property type="match status" value="1"/>
</dbReference>
<evidence type="ECO:0000256" key="15">
    <source>
        <dbReference type="HAMAP-Rule" id="MF_00104"/>
    </source>
</evidence>
<evidence type="ECO:0000256" key="13">
    <source>
        <dbReference type="ARBA" id="ARBA00022842"/>
    </source>
</evidence>
<evidence type="ECO:0000259" key="17">
    <source>
        <dbReference type="PROSITE" id="PS50142"/>
    </source>
</evidence>
<name>C4FHT4_9AQUI</name>
<sequence>MEEKNYESVGEFKDKIKQLEEIIGYTFKDKSLLLAAITHRSFVAEYHKKIQDYEVLEFLGDAVISLIISEILIKQFPYAREGELSQYRSAIVSEAYLSKLARNVNFQDFVLISKGEKYQKGAERESLLCDVFEAVFGAIYTDCQYNLDIPREIFNKNFKEIVINDIQQENLPRDYKSLLQIETQRLYGKIPTYKLISSEGPEHDKTFTVECHVEEIKTTGKGKSKKEAEAKAAKEAFKKLKSEGKQE</sequence>
<comment type="catalytic activity">
    <reaction evidence="1 15">
        <text>Endonucleolytic cleavage to 5'-phosphomonoester.</text>
        <dbReference type="EC" id="3.1.26.3"/>
    </reaction>
</comment>
<evidence type="ECO:0000259" key="16">
    <source>
        <dbReference type="PROSITE" id="PS50137"/>
    </source>
</evidence>
<dbReference type="RefSeq" id="WP_007545512.1">
    <property type="nucleotide sequence ID" value="NZ_ABZS01000006.1"/>
</dbReference>
<feature type="binding site" evidence="15">
    <location>
        <position position="133"/>
    </location>
    <ligand>
        <name>Mg(2+)</name>
        <dbReference type="ChEBI" id="CHEBI:18420"/>
    </ligand>
</feature>
<dbReference type="EC" id="3.1.26.3" evidence="15"/>
<dbReference type="GO" id="GO:0003725">
    <property type="term" value="F:double-stranded RNA binding"/>
    <property type="evidence" value="ECO:0007669"/>
    <property type="project" value="TreeGrafter"/>
</dbReference>
<keyword evidence="11 15" id="KW-0255">Endonuclease</keyword>
<feature type="active site" evidence="15">
    <location>
        <position position="133"/>
    </location>
</feature>
<feature type="binding site" evidence="15">
    <location>
        <position position="130"/>
    </location>
    <ligand>
        <name>Mg(2+)</name>
        <dbReference type="ChEBI" id="CHEBI:18420"/>
    </ligand>
</feature>
<evidence type="ECO:0000256" key="14">
    <source>
        <dbReference type="ARBA" id="ARBA00022884"/>
    </source>
</evidence>
<evidence type="ECO:0000256" key="2">
    <source>
        <dbReference type="ARBA" id="ARBA00004496"/>
    </source>
</evidence>
<gene>
    <name evidence="15 18" type="primary">rnc</name>
    <name evidence="18" type="ORF">SULYE_0112</name>
</gene>
<dbReference type="Gene3D" id="3.30.160.20">
    <property type="match status" value="1"/>
</dbReference>
<organism evidence="18 19">
    <name type="scientific">Sulfurihydrogenibium yellowstonense SS-5</name>
    <dbReference type="NCBI Taxonomy" id="432331"/>
    <lineage>
        <taxon>Bacteria</taxon>
        <taxon>Pseudomonadati</taxon>
        <taxon>Aquificota</taxon>
        <taxon>Aquificia</taxon>
        <taxon>Aquificales</taxon>
        <taxon>Hydrogenothermaceae</taxon>
        <taxon>Sulfurihydrogenibium</taxon>
    </lineage>
</organism>
<comment type="subcellular location">
    <subcellularLocation>
        <location evidence="2 15">Cytoplasm</location>
    </subcellularLocation>
</comment>
<dbReference type="SMART" id="SM00358">
    <property type="entry name" value="DSRM"/>
    <property type="match status" value="1"/>
</dbReference>
<dbReference type="GO" id="GO:0046872">
    <property type="term" value="F:metal ion binding"/>
    <property type="evidence" value="ECO:0007669"/>
    <property type="project" value="UniProtKB-KW"/>
</dbReference>
<feature type="active site" evidence="15">
    <location>
        <position position="61"/>
    </location>
</feature>
<dbReference type="InterPro" id="IPR036389">
    <property type="entry name" value="RNase_III_sf"/>
</dbReference>
<dbReference type="EMBL" id="ABZS01000006">
    <property type="protein sequence ID" value="EEP61374.1"/>
    <property type="molecule type" value="Genomic_DNA"/>
</dbReference>
<evidence type="ECO:0000256" key="8">
    <source>
        <dbReference type="ARBA" id="ARBA00022694"/>
    </source>
</evidence>
<dbReference type="GO" id="GO:0005737">
    <property type="term" value="C:cytoplasm"/>
    <property type="evidence" value="ECO:0007669"/>
    <property type="project" value="UniProtKB-SubCell"/>
</dbReference>
<dbReference type="PANTHER" id="PTHR11207">
    <property type="entry name" value="RIBONUCLEASE III"/>
    <property type="match status" value="1"/>
</dbReference>
<dbReference type="GO" id="GO:0010468">
    <property type="term" value="P:regulation of gene expression"/>
    <property type="evidence" value="ECO:0007669"/>
    <property type="project" value="TreeGrafter"/>
</dbReference>
<protein>
    <recommendedName>
        <fullName evidence="15">Ribonuclease 3</fullName>
        <ecNumber evidence="15">3.1.26.3</ecNumber>
    </recommendedName>
    <alternativeName>
        <fullName evidence="15">Ribonuclease III</fullName>
        <shortName evidence="15">RNase III</shortName>
    </alternativeName>
</protein>
<dbReference type="InterPro" id="IPR011907">
    <property type="entry name" value="RNase_III"/>
</dbReference>
<dbReference type="PROSITE" id="PS50142">
    <property type="entry name" value="RNASE_3_2"/>
    <property type="match status" value="1"/>
</dbReference>
<evidence type="ECO:0000256" key="1">
    <source>
        <dbReference type="ARBA" id="ARBA00000109"/>
    </source>
</evidence>
<keyword evidence="13 15" id="KW-0460">Magnesium</keyword>
<dbReference type="CDD" id="cd00593">
    <property type="entry name" value="RIBOc"/>
    <property type="match status" value="1"/>
</dbReference>
<keyword evidence="5 15" id="KW-0963">Cytoplasm</keyword>
<dbReference type="GO" id="GO:0042802">
    <property type="term" value="F:identical protein binding"/>
    <property type="evidence" value="ECO:0007669"/>
    <property type="project" value="UniProtKB-ARBA"/>
</dbReference>
<comment type="cofactor">
    <cofactor evidence="15">
        <name>Mg(2+)</name>
        <dbReference type="ChEBI" id="CHEBI:18420"/>
    </cofactor>
</comment>
<evidence type="ECO:0000256" key="4">
    <source>
        <dbReference type="ARBA" id="ARBA00011738"/>
    </source>
</evidence>
<evidence type="ECO:0000256" key="12">
    <source>
        <dbReference type="ARBA" id="ARBA00022801"/>
    </source>
</evidence>
<evidence type="ECO:0000256" key="5">
    <source>
        <dbReference type="ARBA" id="ARBA00022490"/>
    </source>
</evidence>
<feature type="domain" description="DRBM" evidence="16">
    <location>
        <begin position="174"/>
        <end position="242"/>
    </location>
</feature>
<keyword evidence="9 15" id="KW-0540">Nuclease</keyword>
<keyword evidence="6 15" id="KW-0698">rRNA processing</keyword>
<evidence type="ECO:0000313" key="19">
    <source>
        <dbReference type="Proteomes" id="UP000005540"/>
    </source>
</evidence>
<dbReference type="NCBIfam" id="TIGR02191">
    <property type="entry name" value="RNaseIII"/>
    <property type="match status" value="1"/>
</dbReference>
<dbReference type="PANTHER" id="PTHR11207:SF0">
    <property type="entry name" value="RIBONUCLEASE 3"/>
    <property type="match status" value="1"/>
</dbReference>
<comment type="function">
    <text evidence="15">Digests double-stranded RNA. Involved in the processing of primary rRNA transcript to yield the immediate precursors to the large and small rRNAs (23S and 16S). Processes some mRNAs, and tRNAs when they are encoded in the rRNA operon. Processes pre-crRNA and tracrRNA of type II CRISPR loci if present in the organism.</text>
</comment>
<comment type="caution">
    <text evidence="18">The sequence shown here is derived from an EMBL/GenBank/DDBJ whole genome shotgun (WGS) entry which is preliminary data.</text>
</comment>
<keyword evidence="14 15" id="KW-0694">RNA-binding</keyword>
<evidence type="ECO:0000256" key="3">
    <source>
        <dbReference type="ARBA" id="ARBA00010183"/>
    </source>
</evidence>
<dbReference type="AlphaFoldDB" id="C4FHT4"/>
<dbReference type="PROSITE" id="PS50137">
    <property type="entry name" value="DS_RBD"/>
    <property type="match status" value="1"/>
</dbReference>
<dbReference type="InterPro" id="IPR014720">
    <property type="entry name" value="dsRBD_dom"/>
</dbReference>
<dbReference type="GO" id="GO:0008033">
    <property type="term" value="P:tRNA processing"/>
    <property type="evidence" value="ECO:0007669"/>
    <property type="project" value="UniProtKB-KW"/>
</dbReference>